<evidence type="ECO:0000313" key="1">
    <source>
        <dbReference type="EMBL" id="MBW0484213.1"/>
    </source>
</evidence>
<dbReference type="Proteomes" id="UP000765509">
    <property type="component" value="Unassembled WGS sequence"/>
</dbReference>
<dbReference type="AlphaFoldDB" id="A0A9Q3CJR9"/>
<reference evidence="1" key="1">
    <citation type="submission" date="2021-03" db="EMBL/GenBank/DDBJ databases">
        <title>Draft genome sequence of rust myrtle Austropuccinia psidii MF-1, a brazilian biotype.</title>
        <authorList>
            <person name="Quecine M.C."/>
            <person name="Pachon D.M.R."/>
            <person name="Bonatelli M.L."/>
            <person name="Correr F.H."/>
            <person name="Franceschini L.M."/>
            <person name="Leite T.F."/>
            <person name="Margarido G.R.A."/>
            <person name="Almeida C.A."/>
            <person name="Ferrarezi J.A."/>
            <person name="Labate C.A."/>
        </authorList>
    </citation>
    <scope>NUCLEOTIDE SEQUENCE</scope>
    <source>
        <strain evidence="1">MF-1</strain>
    </source>
</reference>
<gene>
    <name evidence="1" type="ORF">O181_023928</name>
</gene>
<comment type="caution">
    <text evidence="1">The sequence shown here is derived from an EMBL/GenBank/DDBJ whole genome shotgun (WGS) entry which is preliminary data.</text>
</comment>
<keyword evidence="2" id="KW-1185">Reference proteome</keyword>
<accession>A0A9Q3CJR9</accession>
<evidence type="ECO:0000313" key="2">
    <source>
        <dbReference type="Proteomes" id="UP000765509"/>
    </source>
</evidence>
<dbReference type="EMBL" id="AVOT02007585">
    <property type="protein sequence ID" value="MBW0484213.1"/>
    <property type="molecule type" value="Genomic_DNA"/>
</dbReference>
<organism evidence="1 2">
    <name type="scientific">Austropuccinia psidii MF-1</name>
    <dbReference type="NCBI Taxonomy" id="1389203"/>
    <lineage>
        <taxon>Eukaryota</taxon>
        <taxon>Fungi</taxon>
        <taxon>Dikarya</taxon>
        <taxon>Basidiomycota</taxon>
        <taxon>Pucciniomycotina</taxon>
        <taxon>Pucciniomycetes</taxon>
        <taxon>Pucciniales</taxon>
        <taxon>Sphaerophragmiaceae</taxon>
        <taxon>Austropuccinia</taxon>
    </lineage>
</organism>
<sequence>MGLFIIDSPKGEDLILSYDFLYHSNAIIYWKNGLITYISSGIKSSSSNALATAVNSVALVAEFKTPSLPSSVHIPSIMPSQSLLKSRDEFFKEIKDVGEDVDTSSLHLFQGDTDLPPWRRSGMRRSQKKLKLC</sequence>
<protein>
    <submittedName>
        <fullName evidence="1">Uncharacterized protein</fullName>
    </submittedName>
</protein>
<name>A0A9Q3CJR9_9BASI</name>
<proteinExistence type="predicted"/>